<protein>
    <submittedName>
        <fullName evidence="10">Multicopper oxidase</fullName>
    </submittedName>
</protein>
<dbReference type="Pfam" id="PF19335">
    <property type="entry name" value="HMBD"/>
    <property type="match status" value="1"/>
</dbReference>
<feature type="domain" description="Plastocyanin-like" evidence="6">
    <location>
        <begin position="248"/>
        <end position="381"/>
    </location>
</feature>
<dbReference type="RefSeq" id="WP_024565721.1">
    <property type="nucleotide sequence ID" value="NZ_CP007547.1"/>
</dbReference>
<name>A0A077EH45_9FLAO</name>
<dbReference type="Pfam" id="PF00394">
    <property type="entry name" value="Cu-oxidase"/>
    <property type="match status" value="1"/>
</dbReference>
<dbReference type="KEGG" id="eao:BD94_2977"/>
<evidence type="ECO:0000256" key="5">
    <source>
        <dbReference type="SAM" id="SignalP"/>
    </source>
</evidence>
<evidence type="ECO:0000313" key="10">
    <source>
        <dbReference type="EMBL" id="AIL46752.1"/>
    </source>
</evidence>
<dbReference type="PROSITE" id="PS00079">
    <property type="entry name" value="MULTICOPPER_OXIDASE1"/>
    <property type="match status" value="1"/>
</dbReference>
<dbReference type="InterPro" id="IPR045800">
    <property type="entry name" value="HMBD"/>
</dbReference>
<dbReference type="InterPro" id="IPR008972">
    <property type="entry name" value="Cupredoxin"/>
</dbReference>
<dbReference type="GO" id="GO:0005507">
    <property type="term" value="F:copper ion binding"/>
    <property type="evidence" value="ECO:0007669"/>
    <property type="project" value="InterPro"/>
</dbReference>
<dbReference type="InterPro" id="IPR034282">
    <property type="entry name" value="CuRO_2_CopA"/>
</dbReference>
<dbReference type="STRING" id="1338011.BD94_2977"/>
<dbReference type="PANTHER" id="PTHR11709">
    <property type="entry name" value="MULTI-COPPER OXIDASE"/>
    <property type="match status" value="1"/>
</dbReference>
<dbReference type="EMBL" id="CP007547">
    <property type="protein sequence ID" value="AIL46752.1"/>
    <property type="molecule type" value="Genomic_DNA"/>
</dbReference>
<dbReference type="Pfam" id="PF07731">
    <property type="entry name" value="Cu-oxidase_2"/>
    <property type="match status" value="1"/>
</dbReference>
<dbReference type="InterPro" id="IPR034279">
    <property type="entry name" value="CuRO_3_CopA"/>
</dbReference>
<dbReference type="Proteomes" id="UP000028933">
    <property type="component" value="Chromosome"/>
</dbReference>
<dbReference type="HOGENOM" id="CLU_009100_0_1_10"/>
<dbReference type="CDD" id="cd13896">
    <property type="entry name" value="CuRO_3_CopA"/>
    <property type="match status" value="1"/>
</dbReference>
<dbReference type="Gene3D" id="2.60.40.420">
    <property type="entry name" value="Cupredoxins - blue copper proteins"/>
    <property type="match status" value="3"/>
</dbReference>
<dbReference type="InterPro" id="IPR033138">
    <property type="entry name" value="Cu_oxidase_CS"/>
</dbReference>
<evidence type="ECO:0000313" key="11">
    <source>
        <dbReference type="Proteomes" id="UP000028933"/>
    </source>
</evidence>
<dbReference type="SUPFAM" id="SSF49503">
    <property type="entry name" value="Cupredoxins"/>
    <property type="match status" value="3"/>
</dbReference>
<evidence type="ECO:0000256" key="2">
    <source>
        <dbReference type="ARBA" id="ARBA00023002"/>
    </source>
</evidence>
<evidence type="ECO:0000256" key="1">
    <source>
        <dbReference type="ARBA" id="ARBA00022723"/>
    </source>
</evidence>
<dbReference type="eggNOG" id="COG2132">
    <property type="taxonomic scope" value="Bacteria"/>
</dbReference>
<evidence type="ECO:0000256" key="4">
    <source>
        <dbReference type="SAM" id="MobiDB-lite"/>
    </source>
</evidence>
<evidence type="ECO:0000259" key="8">
    <source>
        <dbReference type="Pfam" id="PF07732"/>
    </source>
</evidence>
<dbReference type="InterPro" id="IPR011707">
    <property type="entry name" value="Cu-oxidase-like_N"/>
</dbReference>
<feature type="signal peptide" evidence="5">
    <location>
        <begin position="1"/>
        <end position="18"/>
    </location>
</feature>
<sequence>MRKLLLILFVSGFSLSQAQHQHEGNSGQKTSLQQSATVQKYTCPMHPEVVSDKPGKCPKCGMDLVPVKEEKKIQEDTDLKRNPKNGLVNFEGKIVRYDLYVSDSMVNYTGKHRHAFAINGQLPAPTLYFTEGDIAEIHVHNKLKKENTALHWHGVMLENKEDGIPYLTQKPIKPGETYVYKFKISQNGTYWYHSHEKLQEQMGMYGMLVFRKRGETETDRKVQADIPVMLSEWTNDHPHQVMRRLQMGIADWYAIKKKSVQSYSEAIASGNFFTKLKNEWKRMEAMDISDVYYDKFLLNGQPSTSYKNLKAGDKVRLRIANGGASSYFWLTYGGGKMTVVGNDGNDVEPVEVDKLIVGISETYDVEVTIPENKSYEFRATSEDRTGHSSLWLGEGEKVEAPALKRLMLFEGMKSMNNMMKMNGDMKPMNMKMGLQKMDANSVMYPEVPEEDRKATMQHLKEMMNPPKKTKSKKEDHSGQDMPLKISDSKADEHAGHDMGTKNEDAPLQLSDSKADEHEGHNMTNMSKEKPVTLNYDMLASTEMTSLPADAPVKELKFTLEGNMRRYVWSLDNKTVTETDKIKIKRGEIVRITMYNNSMMRHPMHLHGHDFRVINSKGEYSPLKNVLDLMPMETVTIEFPANQDGDWFFHCHILYHMMAGMGRVFSYEDSKPNPNLTNPKKDWKDFLKDNHMWANTATVALESRSSHIAARVGDARYELQGELHTGYTKTDGMEAEVRFGRYLGKFQWLYPYVGFQTRSRDRESGDARRTMFNQLAKHNNRHVFTAGFQYILPWLVTADASIDQNGKVRLVLQREDIPITPRIRGNFMVNTDREYRLGLSYILQKWLQVSSHYDSDMGWSAGLTFVY</sequence>
<reference evidence="10 11" key="1">
    <citation type="journal article" date="2013" name="Lancet">
        <title>First case of E anophelis outbreak in an intensive-care unit.</title>
        <authorList>
            <person name="Teo J."/>
            <person name="Tan S.Y."/>
            <person name="Tay M."/>
            <person name="Ding Y."/>
            <person name="Kjelleberg S."/>
            <person name="Givskov M."/>
            <person name="Lin R.T."/>
            <person name="Yang L."/>
        </authorList>
    </citation>
    <scope>NUCLEOTIDE SEQUENCE [LARGE SCALE GENOMIC DNA]</scope>
    <source>
        <strain evidence="10 11">NUHP1</strain>
    </source>
</reference>
<keyword evidence="2" id="KW-0560">Oxidoreductase</keyword>
<dbReference type="GO" id="GO:0016491">
    <property type="term" value="F:oxidoreductase activity"/>
    <property type="evidence" value="ECO:0007669"/>
    <property type="project" value="UniProtKB-KW"/>
</dbReference>
<keyword evidence="1" id="KW-0479">Metal-binding</keyword>
<evidence type="ECO:0000259" key="6">
    <source>
        <dbReference type="Pfam" id="PF00394"/>
    </source>
</evidence>
<gene>
    <name evidence="10" type="ORF">BD94_2977</name>
</gene>
<keyword evidence="3" id="KW-0186">Copper</keyword>
<dbReference type="InterPro" id="IPR011706">
    <property type="entry name" value="Cu-oxidase_C"/>
</dbReference>
<dbReference type="InterPro" id="IPR002355">
    <property type="entry name" value="Cu_oxidase_Cu_BS"/>
</dbReference>
<evidence type="ECO:0000259" key="7">
    <source>
        <dbReference type="Pfam" id="PF07731"/>
    </source>
</evidence>
<feature type="chain" id="PRO_5001718387" evidence="5">
    <location>
        <begin position="19"/>
        <end position="866"/>
    </location>
</feature>
<accession>A0A077EH45</accession>
<feature type="region of interest" description="Disordered" evidence="4">
    <location>
        <begin position="461"/>
        <end position="507"/>
    </location>
</feature>
<dbReference type="InterPro" id="IPR045087">
    <property type="entry name" value="Cu-oxidase_fam"/>
</dbReference>
<proteinExistence type="predicted"/>
<keyword evidence="5" id="KW-0732">Signal</keyword>
<feature type="domain" description="Plastocyanin-like" evidence="8">
    <location>
        <begin position="103"/>
        <end position="213"/>
    </location>
</feature>
<dbReference type="PROSITE" id="PS00080">
    <property type="entry name" value="MULTICOPPER_OXIDASE2"/>
    <property type="match status" value="1"/>
</dbReference>
<feature type="domain" description="Plastocyanin-like" evidence="7">
    <location>
        <begin position="554"/>
        <end position="668"/>
    </location>
</feature>
<dbReference type="InterPro" id="IPR001117">
    <property type="entry name" value="Cu-oxidase_2nd"/>
</dbReference>
<feature type="domain" description="Heavy metal binding" evidence="9">
    <location>
        <begin position="40"/>
        <end position="67"/>
    </location>
</feature>
<dbReference type="AlphaFoldDB" id="A0A077EH45"/>
<feature type="compositionally biased region" description="Basic and acidic residues" evidence="4">
    <location>
        <begin position="486"/>
        <end position="504"/>
    </location>
</feature>
<dbReference type="Pfam" id="PF07732">
    <property type="entry name" value="Cu-oxidase_3"/>
    <property type="match status" value="1"/>
</dbReference>
<evidence type="ECO:0000259" key="9">
    <source>
        <dbReference type="Pfam" id="PF19335"/>
    </source>
</evidence>
<organism evidence="10 11">
    <name type="scientific">Elizabethkingia anophelis NUHP1</name>
    <dbReference type="NCBI Taxonomy" id="1338011"/>
    <lineage>
        <taxon>Bacteria</taxon>
        <taxon>Pseudomonadati</taxon>
        <taxon>Bacteroidota</taxon>
        <taxon>Flavobacteriia</taxon>
        <taxon>Flavobacteriales</taxon>
        <taxon>Weeksellaceae</taxon>
        <taxon>Elizabethkingia</taxon>
    </lineage>
</organism>
<evidence type="ECO:0000256" key="3">
    <source>
        <dbReference type="ARBA" id="ARBA00023008"/>
    </source>
</evidence>
<dbReference type="CDD" id="cd13874">
    <property type="entry name" value="CuRO_2_CopA"/>
    <property type="match status" value="1"/>
</dbReference>
<dbReference type="PANTHER" id="PTHR11709:SF394">
    <property type="entry name" value="FI03373P-RELATED"/>
    <property type="match status" value="1"/>
</dbReference>